<feature type="domain" description="Gliding motility-associated protein GldM N-terminal" evidence="3">
    <location>
        <begin position="31"/>
        <end position="218"/>
    </location>
</feature>
<feature type="domain" description="Gliding motility-associated protein GldM second immunoglobulin-like" evidence="5">
    <location>
        <begin position="327"/>
        <end position="405"/>
    </location>
</feature>
<organism evidence="6 7">
    <name type="scientific">Apibacter mensalis</name>
    <dbReference type="NCBI Taxonomy" id="1586267"/>
    <lineage>
        <taxon>Bacteria</taxon>
        <taxon>Pseudomonadati</taxon>
        <taxon>Bacteroidota</taxon>
        <taxon>Flavobacteriia</taxon>
        <taxon>Flavobacteriales</taxon>
        <taxon>Weeksellaceae</taxon>
        <taxon>Apibacter</taxon>
    </lineage>
</organism>
<dbReference type="InterPro" id="IPR022719">
    <property type="entry name" value="Motility-assoc_prot_GldM_C"/>
</dbReference>
<keyword evidence="1" id="KW-0812">Transmembrane</keyword>
<evidence type="ECO:0000259" key="4">
    <source>
        <dbReference type="Pfam" id="PF21601"/>
    </source>
</evidence>
<protein>
    <submittedName>
        <fullName evidence="6">Gliding motility-associated protein GldM</fullName>
    </submittedName>
</protein>
<name>A0A0X3AS91_9FLAO</name>
<gene>
    <name evidence="6" type="ORF">Ga0061079_11319</name>
</gene>
<dbReference type="Pfam" id="PF21601">
    <property type="entry name" value="GldM_2nd"/>
    <property type="match status" value="1"/>
</dbReference>
<dbReference type="AlphaFoldDB" id="A0A0X3AS91"/>
<feature type="domain" description="Gliding motility-associated protein GldM C-terminal" evidence="2">
    <location>
        <begin position="408"/>
        <end position="505"/>
    </location>
</feature>
<accession>A0A0X3AS91</accession>
<sequence length="508" mass="55050">MAAGKQTPRQKMINLMYLVFIAMLAMNVDREVLRSFEGINESLQLSTKLTDENNKTFYDQIEAKKADGNEGYVEIAKKSDEVKKQAQTAIEAIEEVKNHLATAADYTPPSAGEETNYNSLQNTDVVNKIFFVNDNTPTKAVEEMIAKVQDFTKFILQGANEKAKARIDQLFDFSDKQNKPWIVNQFYDQPMISALTNLTRLQSNIRTEEGNRVRDLLANKLEDEIELKAFVPIVSAPKFVRAGEKFNVTIGFGAYDNSLKGSITLNGRNIPLSGGKAVVNMVASGIGKQRLSGNISYQTPNGIKTEPFNETYEVVQDVVKDLPTGGTVVADKMNVVYRGVENPMSGSVTGVDASTISMSTSNGSLTRAGKGWIYKAGPGTTTNFTISGKTSSGKTVSTTVAFRIKNVPKAQGTIRGANVVSMPASSVPNQTVSAAIPDFEFPVTFNVTGFKLKRPGAAARPYSGNSLRSAADYLKGLKSGDQVLIFDIAATASGISQQSISPILINVQ</sequence>
<evidence type="ECO:0000313" key="7">
    <source>
        <dbReference type="Proteomes" id="UP000182761"/>
    </source>
</evidence>
<dbReference type="NCBIfam" id="TIGR03517">
    <property type="entry name" value="GldM_gliding"/>
    <property type="match status" value="1"/>
</dbReference>
<evidence type="ECO:0000259" key="5">
    <source>
        <dbReference type="Pfam" id="PF21602"/>
    </source>
</evidence>
<evidence type="ECO:0000256" key="1">
    <source>
        <dbReference type="SAM" id="Phobius"/>
    </source>
</evidence>
<dbReference type="OrthoDB" id="1490890at2"/>
<keyword evidence="1" id="KW-0472">Membrane</keyword>
<dbReference type="InterPro" id="IPR019859">
    <property type="entry name" value="Motility-assoc_prot_GldM"/>
</dbReference>
<evidence type="ECO:0000259" key="3">
    <source>
        <dbReference type="Pfam" id="PF12081"/>
    </source>
</evidence>
<dbReference type="EMBL" id="FCOR01000013">
    <property type="protein sequence ID" value="CVK16945.1"/>
    <property type="molecule type" value="Genomic_DNA"/>
</dbReference>
<feature type="domain" description="Gliding motility-associated protein GldM first immunoglobulin-like" evidence="4">
    <location>
        <begin position="222"/>
        <end position="316"/>
    </location>
</feature>
<keyword evidence="7" id="KW-1185">Reference proteome</keyword>
<dbReference type="Pfam" id="PF12080">
    <property type="entry name" value="GldM_4th"/>
    <property type="match status" value="1"/>
</dbReference>
<dbReference type="Pfam" id="PF12081">
    <property type="entry name" value="GldM_1st"/>
    <property type="match status" value="1"/>
</dbReference>
<dbReference type="RefSeq" id="WP_055426126.1">
    <property type="nucleotide sequence ID" value="NZ_FCOR01000013.1"/>
</dbReference>
<dbReference type="InterPro" id="IPR022720">
    <property type="entry name" value="Motility-assoc_prot_GldM_N"/>
</dbReference>
<reference evidence="6 7" key="1">
    <citation type="submission" date="2016-01" db="EMBL/GenBank/DDBJ databases">
        <authorList>
            <person name="McClelland M."/>
            <person name="Jain A."/>
            <person name="Saraogi P."/>
            <person name="Mendelson R."/>
            <person name="Westerman R."/>
            <person name="SanMiguel P."/>
            <person name="Csonka L."/>
        </authorList>
    </citation>
    <scope>NUCLEOTIDE SEQUENCE [LARGE SCALE GENOMIC DNA]</scope>
    <source>
        <strain evidence="6 7">R-53146</strain>
    </source>
</reference>
<proteinExistence type="predicted"/>
<evidence type="ECO:0000259" key="2">
    <source>
        <dbReference type="Pfam" id="PF12080"/>
    </source>
</evidence>
<keyword evidence="1" id="KW-1133">Transmembrane helix</keyword>
<dbReference type="Proteomes" id="UP000182761">
    <property type="component" value="Unassembled WGS sequence"/>
</dbReference>
<dbReference type="STRING" id="1586267.GCA_001418685_01812"/>
<dbReference type="InterPro" id="IPR048406">
    <property type="entry name" value="GldM_Ig-like-2"/>
</dbReference>
<feature type="transmembrane region" description="Helical" evidence="1">
    <location>
        <begin position="12"/>
        <end position="28"/>
    </location>
</feature>
<dbReference type="Pfam" id="PF21602">
    <property type="entry name" value="GldM_3rd"/>
    <property type="match status" value="1"/>
</dbReference>
<dbReference type="InterPro" id="IPR048405">
    <property type="entry name" value="GldM_Ig-like-1"/>
</dbReference>
<evidence type="ECO:0000313" key="6">
    <source>
        <dbReference type="EMBL" id="CVK16945.1"/>
    </source>
</evidence>